<organism evidence="1 2">
    <name type="scientific">Mucor saturninus</name>
    <dbReference type="NCBI Taxonomy" id="64648"/>
    <lineage>
        <taxon>Eukaryota</taxon>
        <taxon>Fungi</taxon>
        <taxon>Fungi incertae sedis</taxon>
        <taxon>Mucoromycota</taxon>
        <taxon>Mucoromycotina</taxon>
        <taxon>Mucoromycetes</taxon>
        <taxon>Mucorales</taxon>
        <taxon>Mucorineae</taxon>
        <taxon>Mucoraceae</taxon>
        <taxon>Mucor</taxon>
    </lineage>
</organism>
<comment type="caution">
    <text evidence="1">The sequence shown here is derived from an EMBL/GenBank/DDBJ whole genome shotgun (WGS) entry which is preliminary data.</text>
</comment>
<dbReference type="EMBL" id="JAEPRD010000007">
    <property type="protein sequence ID" value="KAG2211940.1"/>
    <property type="molecule type" value="Genomic_DNA"/>
</dbReference>
<gene>
    <name evidence="1" type="ORF">INT47_004627</name>
</gene>
<dbReference type="AlphaFoldDB" id="A0A8H7V994"/>
<name>A0A8H7V994_9FUNG</name>
<reference evidence="1" key="1">
    <citation type="submission" date="2020-12" db="EMBL/GenBank/DDBJ databases">
        <title>Metabolic potential, ecology and presence of endohyphal bacteria is reflected in genomic diversity of Mucoromycotina.</title>
        <authorList>
            <person name="Muszewska A."/>
            <person name="Okrasinska A."/>
            <person name="Steczkiewicz K."/>
            <person name="Drgas O."/>
            <person name="Orlowska M."/>
            <person name="Perlinska-Lenart U."/>
            <person name="Aleksandrzak-Piekarczyk T."/>
            <person name="Szatraj K."/>
            <person name="Zielenkiewicz U."/>
            <person name="Pilsyk S."/>
            <person name="Malc E."/>
            <person name="Mieczkowski P."/>
            <person name="Kruszewska J.S."/>
            <person name="Biernat P."/>
            <person name="Pawlowska J."/>
        </authorList>
    </citation>
    <scope>NUCLEOTIDE SEQUENCE</scope>
    <source>
        <strain evidence="1">WA0000017839</strain>
    </source>
</reference>
<protein>
    <submittedName>
        <fullName evidence="1">Uncharacterized protein</fullName>
    </submittedName>
</protein>
<proteinExistence type="predicted"/>
<evidence type="ECO:0000313" key="2">
    <source>
        <dbReference type="Proteomes" id="UP000603453"/>
    </source>
</evidence>
<keyword evidence="2" id="KW-1185">Reference proteome</keyword>
<sequence length="254" mass="28916">MLPLFYEFAEDVKAHPVNEFDKKWTKESIKSACELFFEYEELAIYDYSEADLLHTVWEFVYKLYKRKSIKAKLGERVGKAVSSGKKAGRSIEAIERRPRKIMGAKLDVLFKAGIYELGSCEVGKDNVEETDDKYINDGLLKLPKTLRDMLAVQVRSNSSKINGLVTVAYLMTGLNMELVIMDVPKGKYVTRVTVTEKFPFPGSMTSFSADFLSLLELAWKGREMMRKNLDMLNQRKRKAPVLVAGDEESITISP</sequence>
<feature type="non-terminal residue" evidence="1">
    <location>
        <position position="1"/>
    </location>
</feature>
<evidence type="ECO:0000313" key="1">
    <source>
        <dbReference type="EMBL" id="KAG2211940.1"/>
    </source>
</evidence>
<accession>A0A8H7V994</accession>
<dbReference type="Proteomes" id="UP000603453">
    <property type="component" value="Unassembled WGS sequence"/>
</dbReference>
<dbReference type="OrthoDB" id="2288255at2759"/>